<keyword evidence="3" id="KW-1185">Reference proteome</keyword>
<evidence type="ECO:0000313" key="3">
    <source>
        <dbReference type="Proteomes" id="UP000434172"/>
    </source>
</evidence>
<proteinExistence type="predicted"/>
<dbReference type="AlphaFoldDB" id="A0A8H3VZC4"/>
<protein>
    <submittedName>
        <fullName evidence="2">Vacuolar import and degradation protein</fullName>
    </submittedName>
</protein>
<reference evidence="2 3" key="1">
    <citation type="submission" date="2019-12" db="EMBL/GenBank/DDBJ databases">
        <title>A genome sequence resource for the geographically widespread anthracnose pathogen Colletotrichum asianum.</title>
        <authorList>
            <person name="Meng Y."/>
        </authorList>
    </citation>
    <scope>NUCLEOTIDE SEQUENCE [LARGE SCALE GENOMIC DNA]</scope>
    <source>
        <strain evidence="2 3">ICMP 18580</strain>
    </source>
</reference>
<accession>A0A8H3VZC4</accession>
<feature type="compositionally biased region" description="Polar residues" evidence="1">
    <location>
        <begin position="141"/>
        <end position="152"/>
    </location>
</feature>
<name>A0A8H3VZC4_9PEZI</name>
<sequence length="189" mass="20493">MRPLVPRELATLRQRSSWPSSTQYSHAIAISQTAGRTQAPNRRLSLLGSHFRITAALLQRASLSASHPLTKLRHVEIRSELRAPAAAGFGLAADGNLRLKTSSGLLLTLVVHTTASDADLDQFEFEEEHPIPPARDPIHSPTLTRSIDSSMPQTPPKAANLLPMGMMTALFAPHLAPQQSHLNAPLQDA</sequence>
<comment type="caution">
    <text evidence="2">The sequence shown here is derived from an EMBL/GenBank/DDBJ whole genome shotgun (WGS) entry which is preliminary data.</text>
</comment>
<feature type="region of interest" description="Disordered" evidence="1">
    <location>
        <begin position="129"/>
        <end position="158"/>
    </location>
</feature>
<dbReference type="Proteomes" id="UP000434172">
    <property type="component" value="Unassembled WGS sequence"/>
</dbReference>
<evidence type="ECO:0000256" key="1">
    <source>
        <dbReference type="SAM" id="MobiDB-lite"/>
    </source>
</evidence>
<gene>
    <name evidence="2" type="ORF">GQ607_016489</name>
</gene>
<evidence type="ECO:0000313" key="2">
    <source>
        <dbReference type="EMBL" id="KAF0316281.1"/>
    </source>
</evidence>
<organism evidence="2 3">
    <name type="scientific">Colletotrichum asianum</name>
    <dbReference type="NCBI Taxonomy" id="702518"/>
    <lineage>
        <taxon>Eukaryota</taxon>
        <taxon>Fungi</taxon>
        <taxon>Dikarya</taxon>
        <taxon>Ascomycota</taxon>
        <taxon>Pezizomycotina</taxon>
        <taxon>Sordariomycetes</taxon>
        <taxon>Hypocreomycetidae</taxon>
        <taxon>Glomerellales</taxon>
        <taxon>Glomerellaceae</taxon>
        <taxon>Colletotrichum</taxon>
        <taxon>Colletotrichum gloeosporioides species complex</taxon>
    </lineage>
</organism>
<dbReference type="EMBL" id="WOWK01000165">
    <property type="protein sequence ID" value="KAF0316281.1"/>
    <property type="molecule type" value="Genomic_DNA"/>
</dbReference>